<evidence type="ECO:0000313" key="11">
    <source>
        <dbReference type="EMBL" id="KAG0286876.1"/>
    </source>
</evidence>
<dbReference type="GO" id="GO:0016874">
    <property type="term" value="F:ligase activity"/>
    <property type="evidence" value="ECO:0007669"/>
    <property type="project" value="UniProtKB-KW"/>
</dbReference>
<feature type="domain" description="SP-RING-type" evidence="10">
    <location>
        <begin position="204"/>
        <end position="286"/>
    </location>
</feature>
<organism evidence="11 12">
    <name type="scientific">Linnemannia gamsii</name>
    <dbReference type="NCBI Taxonomy" id="64522"/>
    <lineage>
        <taxon>Eukaryota</taxon>
        <taxon>Fungi</taxon>
        <taxon>Fungi incertae sedis</taxon>
        <taxon>Mucoromycota</taxon>
        <taxon>Mortierellomycotina</taxon>
        <taxon>Mortierellomycetes</taxon>
        <taxon>Mortierellales</taxon>
        <taxon>Mortierellaceae</taxon>
        <taxon>Linnemannia</taxon>
    </lineage>
</organism>
<feature type="region of interest" description="Disordered" evidence="9">
    <location>
        <begin position="436"/>
        <end position="462"/>
    </location>
</feature>
<dbReference type="InterPro" id="IPR038654">
    <property type="entry name" value="PINIT_sf"/>
</dbReference>
<comment type="similarity">
    <text evidence="2">Belongs to the PIAS family.</text>
</comment>
<evidence type="ECO:0000256" key="2">
    <source>
        <dbReference type="ARBA" id="ARBA00005383"/>
    </source>
</evidence>
<proteinExistence type="inferred from homology"/>
<evidence type="ECO:0000256" key="5">
    <source>
        <dbReference type="ARBA" id="ARBA00022771"/>
    </source>
</evidence>
<keyword evidence="4" id="KW-0479">Metal-binding</keyword>
<evidence type="ECO:0000256" key="8">
    <source>
        <dbReference type="PROSITE-ProRule" id="PRU00452"/>
    </source>
</evidence>
<keyword evidence="7" id="KW-0862">Zinc</keyword>
<evidence type="ECO:0000256" key="7">
    <source>
        <dbReference type="ARBA" id="ARBA00022833"/>
    </source>
</evidence>
<dbReference type="PANTHER" id="PTHR10782:SF4">
    <property type="entry name" value="TONALLI, ISOFORM E"/>
    <property type="match status" value="1"/>
</dbReference>
<feature type="compositionally biased region" description="Acidic residues" evidence="9">
    <location>
        <begin position="672"/>
        <end position="683"/>
    </location>
</feature>
<keyword evidence="6" id="KW-0833">Ubl conjugation pathway</keyword>
<dbReference type="PANTHER" id="PTHR10782">
    <property type="entry name" value="ZINC FINGER MIZ DOMAIN-CONTAINING PROTEIN"/>
    <property type="match status" value="1"/>
</dbReference>
<keyword evidence="3" id="KW-0808">Transferase</keyword>
<evidence type="ECO:0000256" key="6">
    <source>
        <dbReference type="ARBA" id="ARBA00022786"/>
    </source>
</evidence>
<dbReference type="Pfam" id="PF02891">
    <property type="entry name" value="zf-MIZ"/>
    <property type="match status" value="1"/>
</dbReference>
<accession>A0ABQ7JWZ1</accession>
<feature type="region of interest" description="Disordered" evidence="9">
    <location>
        <begin position="315"/>
        <end position="361"/>
    </location>
</feature>
<dbReference type="Gene3D" id="2.60.120.780">
    <property type="entry name" value="PINIT domain"/>
    <property type="match status" value="1"/>
</dbReference>
<dbReference type="InterPro" id="IPR023321">
    <property type="entry name" value="PINIT"/>
</dbReference>
<comment type="caution">
    <text evidence="11">The sequence shown here is derived from an EMBL/GenBank/DDBJ whole genome shotgun (WGS) entry which is preliminary data.</text>
</comment>
<sequence>MRCICRWSSERLLQNVDIDNLERLDLLLAMEDMLRQIRHNYHPNSEFYLWEFIADFHRDYRDPGTMTKWQCINVFIKNAPTNASVENASINIFQNAFTPVNPSYSPPPQHLQSVPVVDEVPCLRPRGAKNIPGTFTPADITRLCYLQESRTNHVELRYSNAPKTFHASLHLVCPINAKTIVDSLIKDKFVSKEATYQVLAKKIKDDDIMELSSTLSLKCPLGVQRIEVPCRSSKCQHLQCFDAFTFLGINEHVQRWICPVCSRNMDSWDEIIVDGYYMDILESTPKCLENVNVHPDGTWEIPPAVIPVEIDDSTSVLTDSESSRSTSHGTDGGTIYVIDDDDDDEDNQTGSNSSFDHDIRSTTWTKSSMEVGATEVHGTGSIDILRSPGHQGSQSVKIYPLTILPTSLAPQSTAFHSRSQRVPEKYQIMDLTLCPPDDVIDLTSDNEDKDEDEEEDENEEELVLHGRKRTFAQPNNEPHYEANDITLTSNNKGDIDRSLVKSRRVSNKRDNQWIERSINKPEPGNVHMEDFTQLKMSLPVEAISASGMRPKDPRRAPQEQTSHPYYTGDLQSTLPLLSDSISSPLNGDQTMLQFETAPFMISSLDTIMERPSGHSAGVSGVSESAIPSWPAYDPTFTSSYPPYSPGLFGQTNEGDGSSIFLTQAGSLSNFGEEGEWSGLDEEGGGGSEERPNKRPYMTSAPSQLGSEQDQESAERLRSALHQETSDRLKSVLEQYLTTPDIFL</sequence>
<feature type="region of interest" description="Disordered" evidence="9">
    <location>
        <begin position="546"/>
        <end position="565"/>
    </location>
</feature>
<evidence type="ECO:0000256" key="1">
    <source>
        <dbReference type="ARBA" id="ARBA00004718"/>
    </source>
</evidence>
<dbReference type="Proteomes" id="UP001194696">
    <property type="component" value="Unassembled WGS sequence"/>
</dbReference>
<evidence type="ECO:0000313" key="12">
    <source>
        <dbReference type="Proteomes" id="UP001194696"/>
    </source>
</evidence>
<dbReference type="Pfam" id="PF14324">
    <property type="entry name" value="PINIT"/>
    <property type="match status" value="1"/>
</dbReference>
<protein>
    <submittedName>
        <fullName evidence="11">SUMO ligase siz1</fullName>
    </submittedName>
</protein>
<feature type="region of interest" description="Disordered" evidence="9">
    <location>
        <begin position="671"/>
        <end position="727"/>
    </location>
</feature>
<keyword evidence="5 8" id="KW-0863">Zinc-finger</keyword>
<name>A0ABQ7JWZ1_9FUNG</name>
<feature type="compositionally biased region" description="Acidic residues" evidence="9">
    <location>
        <begin position="338"/>
        <end position="347"/>
    </location>
</feature>
<feature type="compositionally biased region" description="Acidic residues" evidence="9">
    <location>
        <begin position="438"/>
        <end position="461"/>
    </location>
</feature>
<feature type="compositionally biased region" description="Polar residues" evidence="9">
    <location>
        <begin position="315"/>
        <end position="329"/>
    </location>
</feature>
<dbReference type="InterPro" id="IPR004181">
    <property type="entry name" value="Znf_MIZ"/>
</dbReference>
<dbReference type="Gene3D" id="3.30.40.10">
    <property type="entry name" value="Zinc/RING finger domain, C3HC4 (zinc finger)"/>
    <property type="match status" value="1"/>
</dbReference>
<comment type="pathway">
    <text evidence="1">Protein modification; protein sumoylation.</text>
</comment>
<evidence type="ECO:0000256" key="9">
    <source>
        <dbReference type="SAM" id="MobiDB-lite"/>
    </source>
</evidence>
<dbReference type="EMBL" id="JAAAIM010000536">
    <property type="protein sequence ID" value="KAG0286876.1"/>
    <property type="molecule type" value="Genomic_DNA"/>
</dbReference>
<keyword evidence="12" id="KW-1185">Reference proteome</keyword>
<evidence type="ECO:0000259" key="10">
    <source>
        <dbReference type="PROSITE" id="PS51044"/>
    </source>
</evidence>
<gene>
    <name evidence="11" type="primary">SIZ1_1</name>
    <name evidence="11" type="ORF">BGZ96_009101</name>
</gene>
<evidence type="ECO:0000256" key="3">
    <source>
        <dbReference type="ARBA" id="ARBA00022679"/>
    </source>
</evidence>
<reference evidence="11 12" key="1">
    <citation type="journal article" date="2020" name="Fungal Divers.">
        <title>Resolving the Mortierellaceae phylogeny through synthesis of multi-gene phylogenetics and phylogenomics.</title>
        <authorList>
            <person name="Vandepol N."/>
            <person name="Liber J."/>
            <person name="Desiro A."/>
            <person name="Na H."/>
            <person name="Kennedy M."/>
            <person name="Barry K."/>
            <person name="Grigoriev I.V."/>
            <person name="Miller A.N."/>
            <person name="O'Donnell K."/>
            <person name="Stajich J.E."/>
            <person name="Bonito G."/>
        </authorList>
    </citation>
    <scope>NUCLEOTIDE SEQUENCE [LARGE SCALE GENOMIC DNA]</scope>
    <source>
        <strain evidence="11 12">AD045</strain>
    </source>
</reference>
<dbReference type="PROSITE" id="PS51044">
    <property type="entry name" value="ZF_SP_RING"/>
    <property type="match status" value="1"/>
</dbReference>
<keyword evidence="11" id="KW-0436">Ligase</keyword>
<evidence type="ECO:0000256" key="4">
    <source>
        <dbReference type="ARBA" id="ARBA00022723"/>
    </source>
</evidence>
<dbReference type="InterPro" id="IPR013083">
    <property type="entry name" value="Znf_RING/FYVE/PHD"/>
</dbReference>